<gene>
    <name evidence="9" type="ORF">GOODEAATRI_012849</name>
</gene>
<evidence type="ECO:0000313" key="9">
    <source>
        <dbReference type="EMBL" id="MEQ2161763.1"/>
    </source>
</evidence>
<evidence type="ECO:0000256" key="1">
    <source>
        <dbReference type="ARBA" id="ARBA00004498"/>
    </source>
</evidence>
<evidence type="ECO:0000256" key="7">
    <source>
        <dbReference type="ARBA" id="ARBA00039956"/>
    </source>
</evidence>
<proteinExistence type="inferred from homology"/>
<reference evidence="9 10" key="1">
    <citation type="submission" date="2021-06" db="EMBL/GenBank/DDBJ databases">
        <authorList>
            <person name="Palmer J.M."/>
        </authorList>
    </citation>
    <scope>NUCLEOTIDE SEQUENCE [LARGE SCALE GENOMIC DNA]</scope>
    <source>
        <strain evidence="9 10">GA_2019</strain>
        <tissue evidence="9">Muscle</tissue>
    </source>
</reference>
<comment type="similarity">
    <text evidence="5">Belongs to the CCDC80 family.</text>
</comment>
<accession>A0ABV0MRP8</accession>
<keyword evidence="4" id="KW-0732">Signal</keyword>
<dbReference type="PANTHER" id="PTHR46792:SF2">
    <property type="entry name" value="COILED-COIL DOMAIN-CONTAINING PROTEIN 80"/>
    <property type="match status" value="1"/>
</dbReference>
<protein>
    <recommendedName>
        <fullName evidence="7">Coiled-coil domain-containing protein 80</fullName>
    </recommendedName>
</protein>
<comment type="caution">
    <text evidence="9">The sequence shown here is derived from an EMBL/GenBank/DDBJ whole genome shotgun (WGS) entry which is preliminary data.</text>
</comment>
<keyword evidence="3" id="KW-0272">Extracellular matrix</keyword>
<dbReference type="InterPro" id="IPR025232">
    <property type="entry name" value="DUF4174"/>
</dbReference>
<evidence type="ECO:0000313" key="10">
    <source>
        <dbReference type="Proteomes" id="UP001476798"/>
    </source>
</evidence>
<evidence type="ECO:0000256" key="5">
    <source>
        <dbReference type="ARBA" id="ARBA00038037"/>
    </source>
</evidence>
<keyword evidence="10" id="KW-1185">Reference proteome</keyword>
<evidence type="ECO:0000259" key="8">
    <source>
        <dbReference type="Pfam" id="PF13778"/>
    </source>
</evidence>
<organism evidence="9 10">
    <name type="scientific">Goodea atripinnis</name>
    <dbReference type="NCBI Taxonomy" id="208336"/>
    <lineage>
        <taxon>Eukaryota</taxon>
        <taxon>Metazoa</taxon>
        <taxon>Chordata</taxon>
        <taxon>Craniata</taxon>
        <taxon>Vertebrata</taxon>
        <taxon>Euteleostomi</taxon>
        <taxon>Actinopterygii</taxon>
        <taxon>Neopterygii</taxon>
        <taxon>Teleostei</taxon>
        <taxon>Neoteleostei</taxon>
        <taxon>Acanthomorphata</taxon>
        <taxon>Ovalentaria</taxon>
        <taxon>Atherinomorphae</taxon>
        <taxon>Cyprinodontiformes</taxon>
        <taxon>Goodeidae</taxon>
        <taxon>Goodea</taxon>
    </lineage>
</organism>
<keyword evidence="2" id="KW-0964">Secreted</keyword>
<dbReference type="Proteomes" id="UP001476798">
    <property type="component" value="Unassembled WGS sequence"/>
</dbReference>
<evidence type="ECO:0000256" key="6">
    <source>
        <dbReference type="ARBA" id="ARBA00038549"/>
    </source>
</evidence>
<comment type="subcellular location">
    <subcellularLocation>
        <location evidence="1">Secreted</location>
        <location evidence="1">Extracellular space</location>
        <location evidence="1">Extracellular matrix</location>
    </subcellularLocation>
</comment>
<name>A0ABV0MRP8_9TELE</name>
<dbReference type="PANTHER" id="PTHR46792">
    <property type="entry name" value="COILED-COIL DOMAIN-CONTAINING PROTEIN 80"/>
    <property type="match status" value="1"/>
</dbReference>
<sequence length="85" mass="10177">MKGLRQEDLVNQDLITELRKEFGMTYDEFYMVLTDTDMRVKLHDSEWVLTLSGYLLHIKGQETRYKYKIYKTNSGLVYTALDCWI</sequence>
<evidence type="ECO:0000256" key="2">
    <source>
        <dbReference type="ARBA" id="ARBA00022525"/>
    </source>
</evidence>
<comment type="subunit">
    <text evidence="6">Binds to various extracellular matrix proteins.</text>
</comment>
<dbReference type="EMBL" id="JAHRIO010010835">
    <property type="protein sequence ID" value="MEQ2161763.1"/>
    <property type="molecule type" value="Genomic_DNA"/>
</dbReference>
<evidence type="ECO:0000256" key="4">
    <source>
        <dbReference type="ARBA" id="ARBA00022729"/>
    </source>
</evidence>
<feature type="domain" description="DUF4174" evidence="8">
    <location>
        <begin position="6"/>
        <end position="46"/>
    </location>
</feature>
<evidence type="ECO:0000256" key="3">
    <source>
        <dbReference type="ARBA" id="ARBA00022530"/>
    </source>
</evidence>
<dbReference type="Pfam" id="PF13778">
    <property type="entry name" value="DUF4174"/>
    <property type="match status" value="1"/>
</dbReference>